<dbReference type="SUPFAM" id="SSF46689">
    <property type="entry name" value="Homeodomain-like"/>
    <property type="match status" value="1"/>
</dbReference>
<dbReference type="Proteomes" id="UP000014760">
    <property type="component" value="Unassembled WGS sequence"/>
</dbReference>
<protein>
    <recommendedName>
        <fullName evidence="4">HTH psq-type domain-containing protein</fullName>
    </recommendedName>
</protein>
<gene>
    <name evidence="1" type="ORF">CAPTEDRAFT_217769</name>
</gene>
<evidence type="ECO:0000313" key="3">
    <source>
        <dbReference type="Proteomes" id="UP000014760"/>
    </source>
</evidence>
<dbReference type="OMA" id="HAIDMQQ"/>
<reference evidence="3" key="1">
    <citation type="submission" date="2012-12" db="EMBL/GenBank/DDBJ databases">
        <authorList>
            <person name="Hellsten U."/>
            <person name="Grimwood J."/>
            <person name="Chapman J.A."/>
            <person name="Shapiro H."/>
            <person name="Aerts A."/>
            <person name="Otillar R.P."/>
            <person name="Terry A.Y."/>
            <person name="Boore J.L."/>
            <person name="Simakov O."/>
            <person name="Marletaz F."/>
            <person name="Cho S.-J."/>
            <person name="Edsinger-Gonzales E."/>
            <person name="Havlak P."/>
            <person name="Kuo D.-H."/>
            <person name="Larsson T."/>
            <person name="Lv J."/>
            <person name="Arendt D."/>
            <person name="Savage R."/>
            <person name="Osoegawa K."/>
            <person name="de Jong P."/>
            <person name="Lindberg D.R."/>
            <person name="Seaver E.C."/>
            <person name="Weisblat D.A."/>
            <person name="Putnam N.H."/>
            <person name="Grigoriev I.V."/>
            <person name="Rokhsar D.S."/>
        </authorList>
    </citation>
    <scope>NUCLEOTIDE SEQUENCE</scope>
    <source>
        <strain evidence="3">I ESC-2004</strain>
    </source>
</reference>
<dbReference type="EnsemblMetazoa" id="CapteT217769">
    <property type="protein sequence ID" value="CapteP217769"/>
    <property type="gene ID" value="CapteG217769"/>
</dbReference>
<dbReference type="EMBL" id="KB303858">
    <property type="protein sequence ID" value="ELU02615.1"/>
    <property type="molecule type" value="Genomic_DNA"/>
</dbReference>
<organism evidence="1">
    <name type="scientific">Capitella teleta</name>
    <name type="common">Polychaete worm</name>
    <dbReference type="NCBI Taxonomy" id="283909"/>
    <lineage>
        <taxon>Eukaryota</taxon>
        <taxon>Metazoa</taxon>
        <taxon>Spiralia</taxon>
        <taxon>Lophotrochozoa</taxon>
        <taxon>Annelida</taxon>
        <taxon>Polychaeta</taxon>
        <taxon>Sedentaria</taxon>
        <taxon>Scolecida</taxon>
        <taxon>Capitellidae</taxon>
        <taxon>Capitella</taxon>
    </lineage>
</organism>
<dbReference type="AlphaFoldDB" id="R7U8A7"/>
<accession>R7U8A7</accession>
<dbReference type="OrthoDB" id="6118526at2759"/>
<name>R7U8A7_CAPTE</name>
<evidence type="ECO:0000313" key="1">
    <source>
        <dbReference type="EMBL" id="ELU02615.1"/>
    </source>
</evidence>
<evidence type="ECO:0008006" key="4">
    <source>
        <dbReference type="Google" id="ProtNLM"/>
    </source>
</evidence>
<dbReference type="HOGENOM" id="CLU_165689_0_0_1"/>
<reference evidence="1 3" key="2">
    <citation type="journal article" date="2013" name="Nature">
        <title>Insights into bilaterian evolution from three spiralian genomes.</title>
        <authorList>
            <person name="Simakov O."/>
            <person name="Marletaz F."/>
            <person name="Cho S.J."/>
            <person name="Edsinger-Gonzales E."/>
            <person name="Havlak P."/>
            <person name="Hellsten U."/>
            <person name="Kuo D.H."/>
            <person name="Larsson T."/>
            <person name="Lv J."/>
            <person name="Arendt D."/>
            <person name="Savage R."/>
            <person name="Osoegawa K."/>
            <person name="de Jong P."/>
            <person name="Grimwood J."/>
            <person name="Chapman J.A."/>
            <person name="Shapiro H."/>
            <person name="Aerts A."/>
            <person name="Otillar R.P."/>
            <person name="Terry A.Y."/>
            <person name="Boore J.L."/>
            <person name="Grigoriev I.V."/>
            <person name="Lindberg D.R."/>
            <person name="Seaver E.C."/>
            <person name="Weisblat D.A."/>
            <person name="Putnam N.H."/>
            <person name="Rokhsar D.S."/>
        </authorList>
    </citation>
    <scope>NUCLEOTIDE SEQUENCE</scope>
    <source>
        <strain evidence="1 3">I ESC-2004</strain>
    </source>
</reference>
<dbReference type="EMBL" id="AMQN01008734">
    <property type="status" value="NOT_ANNOTATED_CDS"/>
    <property type="molecule type" value="Genomic_DNA"/>
</dbReference>
<evidence type="ECO:0000313" key="2">
    <source>
        <dbReference type="EnsemblMetazoa" id="CapteP217769"/>
    </source>
</evidence>
<proteinExistence type="predicted"/>
<sequence>MGKYYQRTSTRGYYGEERLSQALTEIASGSSMTGASLKIGVPRRTLRHAKKKVSKQGKQHLGRRGIFSLEVENQLAEKLVDLQRRFYGETLDDLQHSAHQMAERMDKLHPFRKESKKAGRG</sequence>
<dbReference type="InterPro" id="IPR009057">
    <property type="entry name" value="Homeodomain-like_sf"/>
</dbReference>
<keyword evidence="3" id="KW-1185">Reference proteome</keyword>
<reference evidence="2" key="3">
    <citation type="submission" date="2015-06" db="UniProtKB">
        <authorList>
            <consortium name="EnsemblMetazoa"/>
        </authorList>
    </citation>
    <scope>IDENTIFICATION</scope>
</reference>